<dbReference type="GO" id="GO:0008770">
    <property type="term" value="F:[acyl-carrier-protein] phosphodiesterase activity"/>
    <property type="evidence" value="ECO:0007669"/>
    <property type="project" value="InterPro"/>
</dbReference>
<dbReference type="OrthoDB" id="8442777at2"/>
<dbReference type="InterPro" id="IPR007431">
    <property type="entry name" value="ACP_PD"/>
</dbReference>
<proteinExistence type="predicted"/>
<gene>
    <name evidence="4" type="ORF">H1P_1470012</name>
</gene>
<accession>A0A563VM80</accession>
<keyword evidence="3" id="KW-0443">Lipid metabolism</keyword>
<keyword evidence="5" id="KW-1185">Reference proteome</keyword>
<evidence type="ECO:0000256" key="3">
    <source>
        <dbReference type="ARBA" id="ARBA00023098"/>
    </source>
</evidence>
<sequence>MNWLAHLFLSEPNGAHRLGNLLGDLVKGKERQELNSCFQTGIKCHLLIDSFTDKHLIFRRSKQRINENHRRYSPVLIDVFYDHFLATNWQKYSQDSLDIFTHEVYDSFYEYWDIIPVFPRMVIHRMMEQDWLGSFYYIYGVEASLKRIRAKLPFKHQDDFVVNSFLEQLEANYNELEQDFLEFFPEIIAYLDNQCC</sequence>
<dbReference type="EMBL" id="CAACVJ010000054">
    <property type="protein sequence ID" value="VEP12395.1"/>
    <property type="molecule type" value="Genomic_DNA"/>
</dbReference>
<protein>
    <recommendedName>
        <fullName evidence="6">Acyl carrier protein phosphodiesterase</fullName>
    </recommendedName>
</protein>
<dbReference type="PANTHER" id="PTHR38764">
    <property type="entry name" value="ACYL CARRIER PROTEIN PHOSPHODIESTERASE"/>
    <property type="match status" value="1"/>
</dbReference>
<evidence type="ECO:0008006" key="6">
    <source>
        <dbReference type="Google" id="ProtNLM"/>
    </source>
</evidence>
<dbReference type="RefSeq" id="WP_144870380.1">
    <property type="nucleotide sequence ID" value="NZ_LR213898.1"/>
</dbReference>
<keyword evidence="2" id="KW-0378">Hydrolase</keyword>
<evidence type="ECO:0000313" key="5">
    <source>
        <dbReference type="Proteomes" id="UP000320055"/>
    </source>
</evidence>
<evidence type="ECO:0000313" key="4">
    <source>
        <dbReference type="EMBL" id="VEP12395.1"/>
    </source>
</evidence>
<name>A0A563VM80_9CYAN</name>
<dbReference type="AlphaFoldDB" id="A0A563VM80"/>
<evidence type="ECO:0000256" key="1">
    <source>
        <dbReference type="ARBA" id="ARBA00022516"/>
    </source>
</evidence>
<keyword evidence="1" id="KW-0444">Lipid biosynthesis</keyword>
<organism evidence="4 5">
    <name type="scientific">Hyella patelloides LEGE 07179</name>
    <dbReference type="NCBI Taxonomy" id="945734"/>
    <lineage>
        <taxon>Bacteria</taxon>
        <taxon>Bacillati</taxon>
        <taxon>Cyanobacteriota</taxon>
        <taxon>Cyanophyceae</taxon>
        <taxon>Pleurocapsales</taxon>
        <taxon>Hyellaceae</taxon>
        <taxon>Hyella</taxon>
    </lineage>
</organism>
<dbReference type="Proteomes" id="UP000320055">
    <property type="component" value="Unassembled WGS sequence"/>
</dbReference>
<evidence type="ECO:0000256" key="2">
    <source>
        <dbReference type="ARBA" id="ARBA00022801"/>
    </source>
</evidence>
<dbReference type="Pfam" id="PF04336">
    <property type="entry name" value="ACP_PD"/>
    <property type="match status" value="1"/>
</dbReference>
<dbReference type="GO" id="GO:0006633">
    <property type="term" value="P:fatty acid biosynthetic process"/>
    <property type="evidence" value="ECO:0007669"/>
    <property type="project" value="InterPro"/>
</dbReference>
<dbReference type="PANTHER" id="PTHR38764:SF1">
    <property type="entry name" value="ACYL CARRIER PROTEIN PHOSPHODIESTERASE"/>
    <property type="match status" value="1"/>
</dbReference>
<reference evidence="4 5" key="1">
    <citation type="submission" date="2019-01" db="EMBL/GenBank/DDBJ databases">
        <authorList>
            <person name="Brito A."/>
        </authorList>
    </citation>
    <scope>NUCLEOTIDE SEQUENCE [LARGE SCALE GENOMIC DNA]</scope>
    <source>
        <strain evidence="4">1</strain>
    </source>
</reference>